<evidence type="ECO:0008006" key="3">
    <source>
        <dbReference type="Google" id="ProtNLM"/>
    </source>
</evidence>
<accession>A0ABP9PDA3</accession>
<proteinExistence type="predicted"/>
<evidence type="ECO:0000313" key="2">
    <source>
        <dbReference type="Proteomes" id="UP001500804"/>
    </source>
</evidence>
<dbReference type="Pfam" id="PF05139">
    <property type="entry name" value="Erythro_esteras"/>
    <property type="match status" value="1"/>
</dbReference>
<dbReference type="PANTHER" id="PTHR31299:SF0">
    <property type="entry name" value="ESTERASE, PUTATIVE (AFU_ORTHOLOGUE AFUA_1G05850)-RELATED"/>
    <property type="match status" value="1"/>
</dbReference>
<dbReference type="PIRSF" id="PIRSF036794">
    <property type="entry name" value="UCP_erythr_ester"/>
    <property type="match status" value="1"/>
</dbReference>
<evidence type="ECO:0000313" key="1">
    <source>
        <dbReference type="EMBL" id="GAA5142411.1"/>
    </source>
</evidence>
<dbReference type="CDD" id="cd14728">
    <property type="entry name" value="Ere-like"/>
    <property type="match status" value="1"/>
</dbReference>
<name>A0ABP9PDA3_9PSEU</name>
<protein>
    <recommendedName>
        <fullName evidence="3">Erythromycin esterase</fullName>
    </recommendedName>
</protein>
<dbReference type="RefSeq" id="WP_345613375.1">
    <property type="nucleotide sequence ID" value="NZ_BAABJO010000060.1"/>
</dbReference>
<sequence>MVQAPRPRPRPIMQALAAVVVAAGGLVSGCGHSPEPPVPTWIAATAVPLTTTDPAGPLDDLAPLRDAVGDAEIVGLGESVHGASEELTLKHRALRVLVEQLGFRSVAWEEDWTTGRRIDEYITGGPGDPAELVARMSPQWRSREVADVLRWLREFNGGRPDEVRFVGVEYYLTGPDAYDDVDAYVAGAAPERSAELREHLAAVRPPTDDVFAHIQTYTATPDKQPYLRHACAVLDLVDAVPHPSGDRDHAVAVHTARQIVSFYEHFALPEADSHAFRDAHAAGNLQWWQELTADRIAYWAAAPHTANAPRMRIATPDGGELRFRSAGSHLRERYGQRYLSVGFTFDHGSVSGDAQPVALPAPADGWFERPFARAGMPTFVLDLRTTAPPPVRDWLDAPVTTRGPMGPGSYTDGGSASQWFDVVVHDQQVTPAARP</sequence>
<dbReference type="PROSITE" id="PS51257">
    <property type="entry name" value="PROKAR_LIPOPROTEIN"/>
    <property type="match status" value="1"/>
</dbReference>
<comment type="caution">
    <text evidence="1">The sequence shown here is derived from an EMBL/GenBank/DDBJ whole genome shotgun (WGS) entry which is preliminary data.</text>
</comment>
<dbReference type="Gene3D" id="1.20.1440.30">
    <property type="entry name" value="Biosynthetic Protein domain"/>
    <property type="match status" value="1"/>
</dbReference>
<dbReference type="Gene3D" id="3.40.1660.10">
    <property type="entry name" value="EreA-like (biosynthetic domain)"/>
    <property type="match status" value="1"/>
</dbReference>
<organism evidence="1 2">
    <name type="scientific">Pseudonocardia adelaidensis</name>
    <dbReference type="NCBI Taxonomy" id="648754"/>
    <lineage>
        <taxon>Bacteria</taxon>
        <taxon>Bacillati</taxon>
        <taxon>Actinomycetota</taxon>
        <taxon>Actinomycetes</taxon>
        <taxon>Pseudonocardiales</taxon>
        <taxon>Pseudonocardiaceae</taxon>
        <taxon>Pseudonocardia</taxon>
    </lineage>
</organism>
<gene>
    <name evidence="1" type="ORF">GCM10023320_82630</name>
</gene>
<dbReference type="PANTHER" id="PTHR31299">
    <property type="entry name" value="ESTERASE, PUTATIVE (AFU_ORTHOLOGUE AFUA_1G05850)-RELATED"/>
    <property type="match status" value="1"/>
</dbReference>
<keyword evidence="2" id="KW-1185">Reference proteome</keyword>
<dbReference type="Proteomes" id="UP001500804">
    <property type="component" value="Unassembled WGS sequence"/>
</dbReference>
<dbReference type="EMBL" id="BAABJO010000060">
    <property type="protein sequence ID" value="GAA5142411.1"/>
    <property type="molecule type" value="Genomic_DNA"/>
</dbReference>
<dbReference type="InterPro" id="IPR014622">
    <property type="entry name" value="UCP036794_erythomycin"/>
</dbReference>
<dbReference type="Gene3D" id="3.30.1870.10">
    <property type="entry name" value="EreA-like, domain 2"/>
    <property type="match status" value="1"/>
</dbReference>
<dbReference type="InterPro" id="IPR052036">
    <property type="entry name" value="Hydrolase/PRTase-associated"/>
</dbReference>
<reference evidence="2" key="1">
    <citation type="journal article" date="2019" name="Int. J. Syst. Evol. Microbiol.">
        <title>The Global Catalogue of Microorganisms (GCM) 10K type strain sequencing project: providing services to taxonomists for standard genome sequencing and annotation.</title>
        <authorList>
            <consortium name="The Broad Institute Genomics Platform"/>
            <consortium name="The Broad Institute Genome Sequencing Center for Infectious Disease"/>
            <person name="Wu L."/>
            <person name="Ma J."/>
        </authorList>
    </citation>
    <scope>NUCLEOTIDE SEQUENCE [LARGE SCALE GENOMIC DNA]</scope>
    <source>
        <strain evidence="2">JCM 18302</strain>
    </source>
</reference>
<dbReference type="InterPro" id="IPR007815">
    <property type="entry name" value="Emycin_Estase"/>
</dbReference>
<dbReference type="SUPFAM" id="SSF159501">
    <property type="entry name" value="EreA/ChaN-like"/>
    <property type="match status" value="1"/>
</dbReference>